<dbReference type="AlphaFoldDB" id="A0AAN6LWS7"/>
<evidence type="ECO:0000313" key="3">
    <source>
        <dbReference type="EMBL" id="KAK3207670.1"/>
    </source>
</evidence>
<keyword evidence="2" id="KW-0812">Transmembrane</keyword>
<evidence type="ECO:0000256" key="2">
    <source>
        <dbReference type="SAM" id="Phobius"/>
    </source>
</evidence>
<feature type="transmembrane region" description="Helical" evidence="2">
    <location>
        <begin position="88"/>
        <end position="105"/>
    </location>
</feature>
<dbReference type="EMBL" id="WVTA01000009">
    <property type="protein sequence ID" value="KAK3207670.1"/>
    <property type="molecule type" value="Genomic_DNA"/>
</dbReference>
<keyword evidence="4" id="KW-1185">Reference proteome</keyword>
<reference evidence="3 4" key="1">
    <citation type="submission" date="2021-02" db="EMBL/GenBank/DDBJ databases">
        <title>Genome assembly of Pseudopithomyces chartarum.</title>
        <authorList>
            <person name="Jauregui R."/>
            <person name="Singh J."/>
            <person name="Voisey C."/>
        </authorList>
    </citation>
    <scope>NUCLEOTIDE SEQUENCE [LARGE SCALE GENOMIC DNA]</scope>
    <source>
        <strain evidence="3 4">AGR01</strain>
    </source>
</reference>
<name>A0AAN6LWS7_9PLEO</name>
<keyword evidence="2" id="KW-1133">Transmembrane helix</keyword>
<proteinExistence type="predicted"/>
<feature type="transmembrane region" description="Helical" evidence="2">
    <location>
        <begin position="175"/>
        <end position="198"/>
    </location>
</feature>
<dbReference type="Proteomes" id="UP001280581">
    <property type="component" value="Unassembled WGS sequence"/>
</dbReference>
<feature type="compositionally biased region" description="Low complexity" evidence="1">
    <location>
        <begin position="22"/>
        <end position="41"/>
    </location>
</feature>
<evidence type="ECO:0000256" key="1">
    <source>
        <dbReference type="SAM" id="MobiDB-lite"/>
    </source>
</evidence>
<feature type="region of interest" description="Disordered" evidence="1">
    <location>
        <begin position="16"/>
        <end position="50"/>
    </location>
</feature>
<comment type="caution">
    <text evidence="3">The sequence shown here is derived from an EMBL/GenBank/DDBJ whole genome shotgun (WGS) entry which is preliminary data.</text>
</comment>
<dbReference type="PANTHER" id="PTHR42069">
    <property type="entry name" value="HYPHAL ANASTAMOSIS-8 PROTEIN"/>
    <property type="match status" value="1"/>
</dbReference>
<feature type="transmembrane region" description="Helical" evidence="2">
    <location>
        <begin position="141"/>
        <end position="163"/>
    </location>
</feature>
<organism evidence="3 4">
    <name type="scientific">Pseudopithomyces chartarum</name>
    <dbReference type="NCBI Taxonomy" id="1892770"/>
    <lineage>
        <taxon>Eukaryota</taxon>
        <taxon>Fungi</taxon>
        <taxon>Dikarya</taxon>
        <taxon>Ascomycota</taxon>
        <taxon>Pezizomycotina</taxon>
        <taxon>Dothideomycetes</taxon>
        <taxon>Pleosporomycetidae</taxon>
        <taxon>Pleosporales</taxon>
        <taxon>Massarineae</taxon>
        <taxon>Didymosphaeriaceae</taxon>
        <taxon>Pseudopithomyces</taxon>
    </lineage>
</organism>
<keyword evidence="2" id="KW-0472">Membrane</keyword>
<protein>
    <submittedName>
        <fullName evidence="3">Uncharacterized protein</fullName>
    </submittedName>
</protein>
<sequence length="286" mass="31904">MASSTYYASHPLSMDQQQNQHLLSSPDPASQLSSAQSSPRPLHIDTSMDSSREYKRQSLVDFDGLRKAHEEDAALKARIRRLRATSRILSFLISIAVFIPISLTLQKFMSTQNIYHDVIHPDGSTQWRTAWAKDSKVWPTWMYFLTAGISVVLNLLIIIAYACSGVEKANRAATVATIFSWGTVLGNLIVWCVAAGLYRAEKDTGEKPKDLWGWTCSPAATAIQKEFAGEVDFNKFCNIQHLMVHWTGAGWNSGIDGGHVSICDEETEWEEKFEEEVFADAGTVPD</sequence>
<dbReference type="PANTHER" id="PTHR42069:SF1">
    <property type="entry name" value="MARVEL DOMAIN-CONTAINING PROTEIN"/>
    <property type="match status" value="1"/>
</dbReference>
<evidence type="ECO:0000313" key="4">
    <source>
        <dbReference type="Proteomes" id="UP001280581"/>
    </source>
</evidence>
<gene>
    <name evidence="3" type="ORF">GRF29_103g1698402</name>
</gene>
<accession>A0AAN6LWS7</accession>